<comment type="caution">
    <text evidence="1">The sequence shown here is derived from an EMBL/GenBank/DDBJ whole genome shotgun (WGS) entry which is preliminary data.</text>
</comment>
<dbReference type="Proteomes" id="UP000565455">
    <property type="component" value="Unassembled WGS sequence"/>
</dbReference>
<keyword evidence="2" id="KW-1185">Reference proteome</keyword>
<accession>A0ABR6DCU1</accession>
<evidence type="ECO:0008006" key="3">
    <source>
        <dbReference type="Google" id="ProtNLM"/>
    </source>
</evidence>
<sequence length="148" mass="15794">MVTVEQANEVARDPLLRLVLDRKDLTGSLMAAYDDVGERLGRSPSWVRKVIGRAADVTVGLHDWLNINTLCARLDAASERLEAATTAREEARRAVREAAAISGPVWSGRDPGGPFALAPLIQKLSPSSLPPASIDTVVVPADSARFPG</sequence>
<organism evidence="1 2">
    <name type="scientific">Methylobacterium fujisawaense</name>
    <dbReference type="NCBI Taxonomy" id="107400"/>
    <lineage>
        <taxon>Bacteria</taxon>
        <taxon>Pseudomonadati</taxon>
        <taxon>Pseudomonadota</taxon>
        <taxon>Alphaproteobacteria</taxon>
        <taxon>Hyphomicrobiales</taxon>
        <taxon>Methylobacteriaceae</taxon>
        <taxon>Methylobacterium</taxon>
    </lineage>
</organism>
<evidence type="ECO:0000313" key="1">
    <source>
        <dbReference type="EMBL" id="MBA9063914.1"/>
    </source>
</evidence>
<gene>
    <name evidence="1" type="ORF">GGQ91_003315</name>
</gene>
<protein>
    <recommendedName>
        <fullName evidence="3">DNA-binding protein</fullName>
    </recommendedName>
</protein>
<evidence type="ECO:0000313" key="2">
    <source>
        <dbReference type="Proteomes" id="UP000565455"/>
    </source>
</evidence>
<reference evidence="1 2" key="1">
    <citation type="submission" date="2020-08" db="EMBL/GenBank/DDBJ databases">
        <title>Genomic Encyclopedia of Type Strains, Phase IV (KMG-IV): sequencing the most valuable type-strain genomes for metagenomic binning, comparative biology and taxonomic classification.</title>
        <authorList>
            <person name="Goeker M."/>
        </authorList>
    </citation>
    <scope>NUCLEOTIDE SEQUENCE [LARGE SCALE GENOMIC DNA]</scope>
    <source>
        <strain evidence="1 2">DSM 5686</strain>
    </source>
</reference>
<dbReference type="GeneID" id="96604987"/>
<proteinExistence type="predicted"/>
<name>A0ABR6DCU1_9HYPH</name>
<dbReference type="EMBL" id="JACJIM010000005">
    <property type="protein sequence ID" value="MBA9063914.1"/>
    <property type="molecule type" value="Genomic_DNA"/>
</dbReference>
<dbReference type="RefSeq" id="WP_182592413.1">
    <property type="nucleotide sequence ID" value="NZ_JACJIM010000005.1"/>
</dbReference>